<dbReference type="PANTHER" id="PTHR11538">
    <property type="entry name" value="PHENYLALANYL-TRNA SYNTHETASE"/>
    <property type="match status" value="1"/>
</dbReference>
<dbReference type="NCBIfam" id="NF003210">
    <property type="entry name" value="PRK04172.1"/>
    <property type="match status" value="1"/>
</dbReference>
<feature type="binding site" evidence="11">
    <location>
        <position position="426"/>
    </location>
    <ligand>
        <name>L-phenylalanine</name>
        <dbReference type="ChEBI" id="CHEBI:58095"/>
    </ligand>
</feature>
<keyword evidence="10 11" id="KW-0030">Aminoacyl-tRNA synthetase</keyword>
<feature type="binding site" evidence="11">
    <location>
        <position position="403"/>
    </location>
    <ligand>
        <name>Mg(2+)</name>
        <dbReference type="ChEBI" id="CHEBI:18420"/>
        <note>ligand shared with heterodimeric partner</note>
    </ligand>
</feature>
<gene>
    <name evidence="11" type="primary">pheS</name>
    <name evidence="13" type="ORF">ABH15_06200</name>
</gene>
<dbReference type="GO" id="GO:0000049">
    <property type="term" value="F:tRNA binding"/>
    <property type="evidence" value="ECO:0007669"/>
    <property type="project" value="InterPro"/>
</dbReference>
<dbReference type="Proteomes" id="UP000290932">
    <property type="component" value="Unassembled WGS sequence"/>
</dbReference>
<dbReference type="Gene3D" id="3.30.1370.240">
    <property type="match status" value="1"/>
</dbReference>
<keyword evidence="14" id="KW-1185">Reference proteome</keyword>
<dbReference type="InterPro" id="IPR022917">
    <property type="entry name" value="Phe_tRNA_ligase_alpha_bac/arc"/>
</dbReference>
<dbReference type="RefSeq" id="WP_128693515.1">
    <property type="nucleotide sequence ID" value="NZ_LHQS01000002.1"/>
</dbReference>
<dbReference type="Gene3D" id="1.10.10.2330">
    <property type="match status" value="1"/>
</dbReference>
<dbReference type="GO" id="GO:0004826">
    <property type="term" value="F:phenylalanine-tRNA ligase activity"/>
    <property type="evidence" value="ECO:0007669"/>
    <property type="project" value="UniProtKB-UniRule"/>
</dbReference>
<feature type="domain" description="Aminoacyl-transfer RNA synthetases class-II family profile" evidence="12">
    <location>
        <begin position="224"/>
        <end position="475"/>
    </location>
</feature>
<dbReference type="PROSITE" id="PS50862">
    <property type="entry name" value="AA_TRNA_LIGASE_II"/>
    <property type="match status" value="1"/>
</dbReference>
<name>A0A498GZL5_9EURY</name>
<dbReference type="InterPro" id="IPR045864">
    <property type="entry name" value="aa-tRNA-synth_II/BPL/LPL"/>
</dbReference>
<feature type="binding site" evidence="11">
    <location>
        <position position="322"/>
    </location>
    <ligand>
        <name>L-phenylalanine</name>
        <dbReference type="ChEBI" id="CHEBI:58095"/>
    </ligand>
</feature>
<dbReference type="CDD" id="cd00496">
    <property type="entry name" value="PheRS_alpha_core"/>
    <property type="match status" value="1"/>
</dbReference>
<keyword evidence="6 11" id="KW-0547">Nucleotide-binding</keyword>
<dbReference type="Gene3D" id="3.30.930.10">
    <property type="entry name" value="Bira Bifunctional Protein, Domain 2"/>
    <property type="match status" value="1"/>
</dbReference>
<evidence type="ECO:0000256" key="9">
    <source>
        <dbReference type="ARBA" id="ARBA00022917"/>
    </source>
</evidence>
<keyword evidence="8 11" id="KW-0460">Magnesium</keyword>
<keyword evidence="7 11" id="KW-0067">ATP-binding</keyword>
<dbReference type="InterPro" id="IPR004529">
    <property type="entry name" value="Phe-tRNA-synth_IIc_asu"/>
</dbReference>
<dbReference type="Pfam" id="PF01409">
    <property type="entry name" value="tRNA-synt_2d"/>
    <property type="match status" value="1"/>
</dbReference>
<organism evidence="13 14">
    <name type="scientific">Methanoculleus taiwanensis</name>
    <dbReference type="NCBI Taxonomy" id="1550565"/>
    <lineage>
        <taxon>Archaea</taxon>
        <taxon>Methanobacteriati</taxon>
        <taxon>Methanobacteriota</taxon>
        <taxon>Stenosarchaea group</taxon>
        <taxon>Methanomicrobia</taxon>
        <taxon>Methanomicrobiales</taxon>
        <taxon>Methanomicrobiaceae</taxon>
        <taxon>Methanoculleus</taxon>
    </lineage>
</organism>
<dbReference type="FunFam" id="3.30.930.10:FF:000095">
    <property type="entry name" value="Phenylalanine--tRNA ligase alpha subunit"/>
    <property type="match status" value="1"/>
</dbReference>
<evidence type="ECO:0000256" key="3">
    <source>
        <dbReference type="ARBA" id="ARBA00022490"/>
    </source>
</evidence>
<evidence type="ECO:0000256" key="10">
    <source>
        <dbReference type="ARBA" id="ARBA00023146"/>
    </source>
</evidence>
<dbReference type="NCBIfam" id="TIGR00468">
    <property type="entry name" value="pheS"/>
    <property type="match status" value="1"/>
</dbReference>
<evidence type="ECO:0000313" key="14">
    <source>
        <dbReference type="Proteomes" id="UP000290932"/>
    </source>
</evidence>
<evidence type="ECO:0000256" key="4">
    <source>
        <dbReference type="ARBA" id="ARBA00022598"/>
    </source>
</evidence>
<evidence type="ECO:0000256" key="5">
    <source>
        <dbReference type="ARBA" id="ARBA00022723"/>
    </source>
</evidence>
<dbReference type="PANTHER" id="PTHR11538:SF40">
    <property type="entry name" value="PHENYLALANINE--TRNA LIGASE ALPHA SUBUNIT"/>
    <property type="match status" value="1"/>
</dbReference>
<proteinExistence type="inferred from homology"/>
<dbReference type="SUPFAM" id="SSF55681">
    <property type="entry name" value="Class II aaRS and biotin synthetases"/>
    <property type="match status" value="1"/>
</dbReference>
<keyword evidence="3 11" id="KW-0963">Cytoplasm</keyword>
<dbReference type="GO" id="GO:0005737">
    <property type="term" value="C:cytoplasm"/>
    <property type="evidence" value="ECO:0007669"/>
    <property type="project" value="UniProtKB-SubCell"/>
</dbReference>
<keyword evidence="9 11" id="KW-0648">Protein biosynthesis</keyword>
<evidence type="ECO:0000256" key="7">
    <source>
        <dbReference type="ARBA" id="ARBA00022840"/>
    </source>
</evidence>
<reference evidence="13 14" key="1">
    <citation type="journal article" date="2015" name="Int. J. Syst. Evol. Microbiol.">
        <title>Methanoculleus taiwanensis sp. nov., a methanogen isolated from deep marine sediment at the deformation front area near Taiwan.</title>
        <authorList>
            <person name="Weng C.Y."/>
            <person name="Chen S.C."/>
            <person name="Lai M.C."/>
            <person name="Wu S.Y."/>
            <person name="Lin S."/>
            <person name="Yang T.F."/>
            <person name="Chen P.C."/>
        </authorList>
    </citation>
    <scope>NUCLEOTIDE SEQUENCE [LARGE SCALE GENOMIC DNA]</scope>
    <source>
        <strain evidence="13 14">CYW4</strain>
    </source>
</reference>
<sequence>MELTLNEKRLLVALEPLGTVDAATLADRMDARREAVVQYALLASDRGLATLERCVNTVYSLTEEGNKYVGAGLPERQLLESFAAEIPMRDLQQHPLAKIGIGQMRKKGWISIRDGIVRKEGSPAPGADELAFANIAKGLIDEDGEAIVELRKRGLVQEEETVTYTVAITPEGRELVRRGLDLREEVGTLTREQIISGEWKDLNLRRYSVEKLPKRIYPGKVHPYQRMLDDMRRILLDMGFTEMHGSIVQSSFWNFDALFQPQDHPAREMQDTFFLGEEWPLPAGFERVRDMHEHGGETSSTGWGGVWSSKKAQQCVLRTHTTSLSIQHLVEHPEPPVKAFCIGRVYRREAIDPTHLPEFEQLEGIMMDRGVTFSHLLGFLKEFYRKMGFEDVRFRPAYFPYTEPSVEPEVWVDGLGWVELGGAGIFRQEVTAPCGIQYPVLAWGLGVSRLAMLKVGLKDLRQLYRSDIEWIRETPIVGRRPDGGE</sequence>
<comment type="catalytic activity">
    <reaction evidence="11">
        <text>tRNA(Phe) + L-phenylalanine + ATP = L-phenylalanyl-tRNA(Phe) + AMP + diphosphate + H(+)</text>
        <dbReference type="Rhea" id="RHEA:19413"/>
        <dbReference type="Rhea" id="RHEA-COMP:9668"/>
        <dbReference type="Rhea" id="RHEA-COMP:9699"/>
        <dbReference type="ChEBI" id="CHEBI:15378"/>
        <dbReference type="ChEBI" id="CHEBI:30616"/>
        <dbReference type="ChEBI" id="CHEBI:33019"/>
        <dbReference type="ChEBI" id="CHEBI:58095"/>
        <dbReference type="ChEBI" id="CHEBI:78442"/>
        <dbReference type="ChEBI" id="CHEBI:78531"/>
        <dbReference type="ChEBI" id="CHEBI:456215"/>
        <dbReference type="EC" id="6.1.1.20"/>
    </reaction>
</comment>
<dbReference type="HAMAP" id="MF_00282">
    <property type="entry name" value="Phe_tRNA_synth_alpha2"/>
    <property type="match status" value="1"/>
</dbReference>
<feature type="binding site" evidence="11">
    <location>
        <position position="401"/>
    </location>
    <ligand>
        <name>L-phenylalanine</name>
        <dbReference type="ChEBI" id="CHEBI:58095"/>
    </ligand>
</feature>
<keyword evidence="5 11" id="KW-0479">Metal-binding</keyword>
<evidence type="ECO:0000259" key="12">
    <source>
        <dbReference type="PROSITE" id="PS50862"/>
    </source>
</evidence>
<dbReference type="GO" id="GO:0000287">
    <property type="term" value="F:magnesium ion binding"/>
    <property type="evidence" value="ECO:0007669"/>
    <property type="project" value="UniProtKB-UniRule"/>
</dbReference>
<comment type="cofactor">
    <cofactor evidence="11">
        <name>Mg(2+)</name>
        <dbReference type="ChEBI" id="CHEBI:18420"/>
    </cofactor>
    <text evidence="11">Binds 2 magnesium ions per tetramer.</text>
</comment>
<evidence type="ECO:0000256" key="2">
    <source>
        <dbReference type="ARBA" id="ARBA00006703"/>
    </source>
</evidence>
<comment type="similarity">
    <text evidence="2 11">Belongs to the class-II aminoacyl-tRNA synthetase family. Phe-tRNA synthetase alpha subunit type 2 subfamily.</text>
</comment>
<evidence type="ECO:0000256" key="6">
    <source>
        <dbReference type="ARBA" id="ARBA00022741"/>
    </source>
</evidence>
<evidence type="ECO:0000256" key="1">
    <source>
        <dbReference type="ARBA" id="ARBA00004496"/>
    </source>
</evidence>
<protein>
    <recommendedName>
        <fullName evidence="11">Phenylalanine--tRNA ligase alpha subunit</fullName>
        <ecNumber evidence="11">6.1.1.20</ecNumber>
    </recommendedName>
    <alternativeName>
        <fullName evidence="11">Phenylalanyl-tRNA synthetase alpha subunit</fullName>
        <shortName evidence="11">PheRS</shortName>
    </alternativeName>
</protein>
<feature type="binding site" evidence="11">
    <location>
        <begin position="361"/>
        <end position="363"/>
    </location>
    <ligand>
        <name>L-phenylalanine</name>
        <dbReference type="ChEBI" id="CHEBI:58095"/>
    </ligand>
</feature>
<dbReference type="EMBL" id="LHQS01000002">
    <property type="protein sequence ID" value="RXE55813.1"/>
    <property type="molecule type" value="Genomic_DNA"/>
</dbReference>
<dbReference type="GO" id="GO:0006432">
    <property type="term" value="P:phenylalanyl-tRNA aminoacylation"/>
    <property type="evidence" value="ECO:0007669"/>
    <property type="project" value="UniProtKB-UniRule"/>
</dbReference>
<dbReference type="OrthoDB" id="372178at2157"/>
<comment type="caution">
    <text evidence="13">The sequence shown here is derived from an EMBL/GenBank/DDBJ whole genome shotgun (WGS) entry which is preliminary data.</text>
</comment>
<dbReference type="InterPro" id="IPR006195">
    <property type="entry name" value="aa-tRNA-synth_II"/>
</dbReference>
<keyword evidence="4 11" id="KW-0436">Ligase</keyword>
<dbReference type="EC" id="6.1.1.20" evidence="11"/>
<evidence type="ECO:0000256" key="11">
    <source>
        <dbReference type="HAMAP-Rule" id="MF_00282"/>
    </source>
</evidence>
<dbReference type="GO" id="GO:0005524">
    <property type="term" value="F:ATP binding"/>
    <property type="evidence" value="ECO:0007669"/>
    <property type="project" value="UniProtKB-UniRule"/>
</dbReference>
<comment type="subcellular location">
    <subcellularLocation>
        <location evidence="1 11">Cytoplasm</location>
    </subcellularLocation>
</comment>
<dbReference type="Gene3D" id="1.10.10.2320">
    <property type="match status" value="1"/>
</dbReference>
<dbReference type="InterPro" id="IPR002319">
    <property type="entry name" value="Phenylalanyl-tRNA_Synthase"/>
</dbReference>
<evidence type="ECO:0000313" key="13">
    <source>
        <dbReference type="EMBL" id="RXE55813.1"/>
    </source>
</evidence>
<evidence type="ECO:0000256" key="8">
    <source>
        <dbReference type="ARBA" id="ARBA00022842"/>
    </source>
</evidence>
<comment type="subunit">
    <text evidence="11">Tetramer of two alpha and two beta subunits.</text>
</comment>
<dbReference type="AlphaFoldDB" id="A0A498GZL5"/>
<accession>A0A498GZL5</accession>